<dbReference type="GO" id="GO:0046872">
    <property type="term" value="F:metal ion binding"/>
    <property type="evidence" value="ECO:0007669"/>
    <property type="project" value="UniProtKB-KW"/>
</dbReference>
<evidence type="ECO:0000256" key="10">
    <source>
        <dbReference type="ARBA" id="ARBA00022801"/>
    </source>
</evidence>
<comment type="subcellular location">
    <subcellularLocation>
        <location evidence="2">Membrane</location>
        <topology evidence="2">Single-pass membrane protein</topology>
    </subcellularLocation>
    <subcellularLocation>
        <location evidence="17">Plastid</location>
        <location evidence="17">Chloroplast outer membrane</location>
    </subcellularLocation>
</comment>
<dbReference type="Proteomes" id="UP000728032">
    <property type="component" value="Unassembled WGS sequence"/>
</dbReference>
<evidence type="ECO:0000313" key="19">
    <source>
        <dbReference type="EMBL" id="CAD7657448.1"/>
    </source>
</evidence>
<dbReference type="InterPro" id="IPR006703">
    <property type="entry name" value="G_AIG1"/>
</dbReference>
<evidence type="ECO:0000256" key="13">
    <source>
        <dbReference type="ARBA" id="ARBA00022927"/>
    </source>
</evidence>
<evidence type="ECO:0000256" key="6">
    <source>
        <dbReference type="ARBA" id="ARBA00022640"/>
    </source>
</evidence>
<keyword evidence="5" id="KW-0150">Chloroplast</keyword>
<keyword evidence="12" id="KW-0460">Magnesium</keyword>
<keyword evidence="11" id="KW-1002">Plastid outer membrane</keyword>
<evidence type="ECO:0000259" key="18">
    <source>
        <dbReference type="Pfam" id="PF04548"/>
    </source>
</evidence>
<feature type="non-terminal residue" evidence="19">
    <location>
        <position position="270"/>
    </location>
</feature>
<keyword evidence="14" id="KW-1133">Transmembrane helix</keyword>
<keyword evidence="15" id="KW-0342">GTP-binding</keyword>
<keyword evidence="16" id="KW-0472">Membrane</keyword>
<keyword evidence="13" id="KW-0653">Protein transport</keyword>
<dbReference type="EMBL" id="OC927832">
    <property type="protein sequence ID" value="CAD7657448.1"/>
    <property type="molecule type" value="Genomic_DNA"/>
</dbReference>
<proteinExistence type="inferred from homology"/>
<evidence type="ECO:0000256" key="3">
    <source>
        <dbReference type="ARBA" id="ARBA00008535"/>
    </source>
</evidence>
<evidence type="ECO:0000256" key="4">
    <source>
        <dbReference type="ARBA" id="ARBA00022448"/>
    </source>
</evidence>
<dbReference type="OrthoDB" id="2386367at2759"/>
<evidence type="ECO:0000256" key="2">
    <source>
        <dbReference type="ARBA" id="ARBA00004167"/>
    </source>
</evidence>
<keyword evidence="4" id="KW-0813">Transport</keyword>
<evidence type="ECO:0000256" key="7">
    <source>
        <dbReference type="ARBA" id="ARBA00022692"/>
    </source>
</evidence>
<dbReference type="Gene3D" id="3.40.50.300">
    <property type="entry name" value="P-loop containing nucleotide triphosphate hydrolases"/>
    <property type="match status" value="1"/>
</dbReference>
<dbReference type="GO" id="GO:0005525">
    <property type="term" value="F:GTP binding"/>
    <property type="evidence" value="ECO:0007669"/>
    <property type="project" value="UniProtKB-KW"/>
</dbReference>
<evidence type="ECO:0000256" key="14">
    <source>
        <dbReference type="ARBA" id="ARBA00022989"/>
    </source>
</evidence>
<keyword evidence="20" id="KW-1185">Reference proteome</keyword>
<keyword evidence="8" id="KW-0479">Metal-binding</keyword>
<protein>
    <recommendedName>
        <fullName evidence="18">AIG1-type G domain-containing protein</fullName>
    </recommendedName>
</protein>
<dbReference type="PANTHER" id="PTHR10903:SF135">
    <property type="entry name" value="TRANSLOCASE OF CHLOROPLAST 120, CHLOROPLASTIC-RELATED"/>
    <property type="match status" value="1"/>
</dbReference>
<keyword evidence="6" id="KW-0934">Plastid</keyword>
<comment type="cofactor">
    <cofactor evidence="1">
        <name>Mg(2+)</name>
        <dbReference type="ChEBI" id="CHEBI:18420"/>
    </cofactor>
</comment>
<dbReference type="InterPro" id="IPR027417">
    <property type="entry name" value="P-loop_NTPase"/>
</dbReference>
<evidence type="ECO:0000256" key="12">
    <source>
        <dbReference type="ARBA" id="ARBA00022842"/>
    </source>
</evidence>
<evidence type="ECO:0000256" key="9">
    <source>
        <dbReference type="ARBA" id="ARBA00022741"/>
    </source>
</evidence>
<evidence type="ECO:0000256" key="8">
    <source>
        <dbReference type="ARBA" id="ARBA00022723"/>
    </source>
</evidence>
<dbReference type="GO" id="GO:0016020">
    <property type="term" value="C:membrane"/>
    <property type="evidence" value="ECO:0007669"/>
    <property type="project" value="UniProtKB-SubCell"/>
</dbReference>
<sequence>MSDNLVKIPDYLPKDSNLGHGKHLVTTAKCINVLLIGRSGVGKRTFVNTLVDPQIGTSTRDTLTNTENPQISTLILKDNDTGLSYQINIIDTPGLDEKHLDNKNGADEQLMSLATECVRRNITWLNVVCMVTKAGTTEQSDVNVFKLLTEALGERYSKIAMMIVTHCDEYTETVCESFIDFIKTDKSTKPYYDYCRLGTYMFGAIDCKKVGAVPENVVRHYVAAKLERIEIMRQDIIAKIVACSDTKLDVEEFKCIYDKIHQDQNDNIKQ</sequence>
<evidence type="ECO:0000256" key="1">
    <source>
        <dbReference type="ARBA" id="ARBA00001946"/>
    </source>
</evidence>
<gene>
    <name evidence="19" type="ORF">ONB1V03_LOCUS14078</name>
</gene>
<feature type="domain" description="AIG1-type G" evidence="18">
    <location>
        <begin position="32"/>
        <end position="183"/>
    </location>
</feature>
<accession>A0A7R9MC31</accession>
<keyword evidence="10" id="KW-0378">Hydrolase</keyword>
<evidence type="ECO:0000256" key="15">
    <source>
        <dbReference type="ARBA" id="ARBA00023134"/>
    </source>
</evidence>
<reference evidence="19" key="1">
    <citation type="submission" date="2020-11" db="EMBL/GenBank/DDBJ databases">
        <authorList>
            <person name="Tran Van P."/>
        </authorList>
    </citation>
    <scope>NUCLEOTIDE SEQUENCE</scope>
</reference>
<dbReference type="InterPro" id="IPR045058">
    <property type="entry name" value="GIMA/IAN/Toc"/>
</dbReference>
<evidence type="ECO:0000256" key="11">
    <source>
        <dbReference type="ARBA" id="ARBA00022805"/>
    </source>
</evidence>
<evidence type="ECO:0000256" key="17">
    <source>
        <dbReference type="ARBA" id="ARBA00024013"/>
    </source>
</evidence>
<dbReference type="PANTHER" id="PTHR10903">
    <property type="entry name" value="GTPASE, IMAP FAMILY MEMBER-RELATED"/>
    <property type="match status" value="1"/>
</dbReference>
<comment type="similarity">
    <text evidence="3">Belongs to the TRAFAC class TrmE-Era-EngA-EngB-Septin-like GTPase superfamily. AIG1/Toc34/Toc159-like paraseptin GTPase family. IAN subfamily.</text>
</comment>
<evidence type="ECO:0000256" key="16">
    <source>
        <dbReference type="ARBA" id="ARBA00023136"/>
    </source>
</evidence>
<evidence type="ECO:0000313" key="20">
    <source>
        <dbReference type="Proteomes" id="UP000728032"/>
    </source>
</evidence>
<keyword evidence="7" id="KW-0812">Transmembrane</keyword>
<evidence type="ECO:0000256" key="5">
    <source>
        <dbReference type="ARBA" id="ARBA00022528"/>
    </source>
</evidence>
<dbReference type="SUPFAM" id="SSF52540">
    <property type="entry name" value="P-loop containing nucleoside triphosphate hydrolases"/>
    <property type="match status" value="1"/>
</dbReference>
<name>A0A7R9MC31_9ACAR</name>
<keyword evidence="9" id="KW-0547">Nucleotide-binding</keyword>
<dbReference type="Pfam" id="PF04548">
    <property type="entry name" value="AIG1"/>
    <property type="match status" value="1"/>
</dbReference>
<dbReference type="EMBL" id="CAJPVJ010013007">
    <property type="protein sequence ID" value="CAG2174634.1"/>
    <property type="molecule type" value="Genomic_DNA"/>
</dbReference>
<dbReference type="AlphaFoldDB" id="A0A7R9MC31"/>
<dbReference type="GO" id="GO:0016787">
    <property type="term" value="F:hydrolase activity"/>
    <property type="evidence" value="ECO:0007669"/>
    <property type="project" value="UniProtKB-KW"/>
</dbReference>
<organism evidence="19">
    <name type="scientific">Oppiella nova</name>
    <dbReference type="NCBI Taxonomy" id="334625"/>
    <lineage>
        <taxon>Eukaryota</taxon>
        <taxon>Metazoa</taxon>
        <taxon>Ecdysozoa</taxon>
        <taxon>Arthropoda</taxon>
        <taxon>Chelicerata</taxon>
        <taxon>Arachnida</taxon>
        <taxon>Acari</taxon>
        <taxon>Acariformes</taxon>
        <taxon>Sarcoptiformes</taxon>
        <taxon>Oribatida</taxon>
        <taxon>Brachypylina</taxon>
        <taxon>Oppioidea</taxon>
        <taxon>Oppiidae</taxon>
        <taxon>Oppiella</taxon>
    </lineage>
</organism>
<dbReference type="GO" id="GO:0015031">
    <property type="term" value="P:protein transport"/>
    <property type="evidence" value="ECO:0007669"/>
    <property type="project" value="UniProtKB-KW"/>
</dbReference>